<dbReference type="EMBL" id="CDMZ01000351">
    <property type="protein sequence ID" value="CEM12374.1"/>
    <property type="molecule type" value="Genomic_DNA"/>
</dbReference>
<feature type="compositionally biased region" description="Low complexity" evidence="1">
    <location>
        <begin position="217"/>
        <end position="231"/>
    </location>
</feature>
<sequence length="262" mass="29887">MEASADAPVPVAAGMHPSDMVALLEASMREFEEAGQYEEATRIKNQLSGMRLEEQNRRRDQIRAEQLAEKLGIEEAHMKELQEFNDIWDRKVQEFELHANALCQQLGERHRLEFMAYSEKLHKETAPRTPRWSKELLTLRKVEATLVKQKNYAEASKIKAQVGNGLRKRVQSGREESRQARKAELERLLQRYHNVKVAMETQHHLRRIDHERYARTASGAPPLSPQQPQAQMVSKGSASGRPTTPLSALTSVQSGLRVSISF</sequence>
<gene>
    <name evidence="2" type="ORF">Cvel_16863</name>
</gene>
<proteinExistence type="predicted"/>
<feature type="compositionally biased region" description="Polar residues" evidence="1">
    <location>
        <begin position="232"/>
        <end position="250"/>
    </location>
</feature>
<dbReference type="PhylomeDB" id="A0A0G4FGD8"/>
<evidence type="ECO:0008006" key="3">
    <source>
        <dbReference type="Google" id="ProtNLM"/>
    </source>
</evidence>
<accession>A0A0G4FGD8</accession>
<evidence type="ECO:0000256" key="1">
    <source>
        <dbReference type="SAM" id="MobiDB-lite"/>
    </source>
</evidence>
<dbReference type="AlphaFoldDB" id="A0A0G4FGD8"/>
<reference evidence="2" key="1">
    <citation type="submission" date="2014-11" db="EMBL/GenBank/DDBJ databases">
        <authorList>
            <person name="Otto D Thomas"/>
            <person name="Naeem Raeece"/>
        </authorList>
    </citation>
    <scope>NUCLEOTIDE SEQUENCE</scope>
</reference>
<dbReference type="PANTHER" id="PTHR47026">
    <property type="entry name" value="PIGMENTOSA GTPASE REGULATOR-LIKE PROTEIN, PUTATIVE-RELATED"/>
    <property type="match status" value="1"/>
</dbReference>
<feature type="region of interest" description="Disordered" evidence="1">
    <location>
        <begin position="217"/>
        <end position="250"/>
    </location>
</feature>
<organism evidence="2">
    <name type="scientific">Chromera velia CCMP2878</name>
    <dbReference type="NCBI Taxonomy" id="1169474"/>
    <lineage>
        <taxon>Eukaryota</taxon>
        <taxon>Sar</taxon>
        <taxon>Alveolata</taxon>
        <taxon>Colpodellida</taxon>
        <taxon>Chromeraceae</taxon>
        <taxon>Chromera</taxon>
    </lineage>
</organism>
<dbReference type="VEuPathDB" id="CryptoDB:Cvel_16863"/>
<protein>
    <recommendedName>
        <fullName evidence="3">UVR domain-containing protein</fullName>
    </recommendedName>
</protein>
<name>A0A0G4FGD8_9ALVE</name>
<dbReference type="PANTHER" id="PTHR47026:SF2">
    <property type="entry name" value="FLAGELLAR ASSOCIATED PROTEIN"/>
    <property type="match status" value="1"/>
</dbReference>
<evidence type="ECO:0000313" key="2">
    <source>
        <dbReference type="EMBL" id="CEM12374.1"/>
    </source>
</evidence>